<proteinExistence type="predicted"/>
<reference evidence="1" key="1">
    <citation type="submission" date="2020-11" db="EMBL/GenBank/DDBJ databases">
        <authorList>
            <consortium name="DOE Joint Genome Institute"/>
            <person name="Ahrendt S."/>
            <person name="Riley R."/>
            <person name="Andreopoulos W."/>
            <person name="LaButti K."/>
            <person name="Pangilinan J."/>
            <person name="Ruiz-duenas F.J."/>
            <person name="Barrasa J.M."/>
            <person name="Sanchez-Garcia M."/>
            <person name="Camarero S."/>
            <person name="Miyauchi S."/>
            <person name="Serrano A."/>
            <person name="Linde D."/>
            <person name="Babiker R."/>
            <person name="Drula E."/>
            <person name="Ayuso-Fernandez I."/>
            <person name="Pacheco R."/>
            <person name="Padilla G."/>
            <person name="Ferreira P."/>
            <person name="Barriuso J."/>
            <person name="Kellner H."/>
            <person name="Castanera R."/>
            <person name="Alfaro M."/>
            <person name="Ramirez L."/>
            <person name="Pisabarro A.G."/>
            <person name="Kuo A."/>
            <person name="Tritt A."/>
            <person name="Lipzen A."/>
            <person name="He G."/>
            <person name="Yan M."/>
            <person name="Ng V."/>
            <person name="Cullen D."/>
            <person name="Martin F."/>
            <person name="Rosso M.-N."/>
            <person name="Henrissat B."/>
            <person name="Hibbett D."/>
            <person name="Martinez A.T."/>
            <person name="Grigoriev I.V."/>
        </authorList>
    </citation>
    <scope>NUCLEOTIDE SEQUENCE</scope>
    <source>
        <strain evidence="1">AH 44721</strain>
    </source>
</reference>
<sequence length="90" mass="9939">MIQHLCSLTHSTYDQLSLNLKGCDSQHIHTYTAQPLLQLSFLTSITSARHLLRATHLEACFVFQSITINESFFDGHQTSGSSHVSTCSGS</sequence>
<dbReference type="EMBL" id="JADNYJ010000023">
    <property type="protein sequence ID" value="KAF8905246.1"/>
    <property type="molecule type" value="Genomic_DNA"/>
</dbReference>
<evidence type="ECO:0000313" key="1">
    <source>
        <dbReference type="EMBL" id="KAF8905246.1"/>
    </source>
</evidence>
<accession>A0A9P5NQ93</accession>
<dbReference type="AlphaFoldDB" id="A0A9P5NQ93"/>
<keyword evidence="2" id="KW-1185">Reference proteome</keyword>
<organism evidence="1 2">
    <name type="scientific">Gymnopilus junonius</name>
    <name type="common">Spectacular rustgill mushroom</name>
    <name type="synonym">Gymnopilus spectabilis subsp. junonius</name>
    <dbReference type="NCBI Taxonomy" id="109634"/>
    <lineage>
        <taxon>Eukaryota</taxon>
        <taxon>Fungi</taxon>
        <taxon>Dikarya</taxon>
        <taxon>Basidiomycota</taxon>
        <taxon>Agaricomycotina</taxon>
        <taxon>Agaricomycetes</taxon>
        <taxon>Agaricomycetidae</taxon>
        <taxon>Agaricales</taxon>
        <taxon>Agaricineae</taxon>
        <taxon>Hymenogastraceae</taxon>
        <taxon>Gymnopilus</taxon>
    </lineage>
</organism>
<name>A0A9P5NQ93_GYMJU</name>
<gene>
    <name evidence="1" type="ORF">CPB84DRAFT_1772020</name>
</gene>
<evidence type="ECO:0000313" key="2">
    <source>
        <dbReference type="Proteomes" id="UP000724874"/>
    </source>
</evidence>
<comment type="caution">
    <text evidence="1">The sequence shown here is derived from an EMBL/GenBank/DDBJ whole genome shotgun (WGS) entry which is preliminary data.</text>
</comment>
<dbReference type="Proteomes" id="UP000724874">
    <property type="component" value="Unassembled WGS sequence"/>
</dbReference>
<protein>
    <submittedName>
        <fullName evidence="1">Uncharacterized protein</fullName>
    </submittedName>
</protein>